<organism evidence="1 2">
    <name type="scientific">Paragonimus westermani</name>
    <dbReference type="NCBI Taxonomy" id="34504"/>
    <lineage>
        <taxon>Eukaryota</taxon>
        <taxon>Metazoa</taxon>
        <taxon>Spiralia</taxon>
        <taxon>Lophotrochozoa</taxon>
        <taxon>Platyhelminthes</taxon>
        <taxon>Trematoda</taxon>
        <taxon>Digenea</taxon>
        <taxon>Plagiorchiida</taxon>
        <taxon>Troglotremata</taxon>
        <taxon>Troglotrematidae</taxon>
        <taxon>Paragonimus</taxon>
    </lineage>
</organism>
<dbReference type="AlphaFoldDB" id="A0A5J4N887"/>
<dbReference type="Proteomes" id="UP000324629">
    <property type="component" value="Unassembled WGS sequence"/>
</dbReference>
<proteinExistence type="predicted"/>
<protein>
    <submittedName>
        <fullName evidence="1">Uncharacterized protein</fullName>
    </submittedName>
</protein>
<dbReference type="EMBL" id="QNGE01005881">
    <property type="protein sequence ID" value="KAA3671754.1"/>
    <property type="molecule type" value="Genomic_DNA"/>
</dbReference>
<accession>A0A5J4N887</accession>
<evidence type="ECO:0000313" key="1">
    <source>
        <dbReference type="EMBL" id="KAA3671754.1"/>
    </source>
</evidence>
<keyword evidence="2" id="KW-1185">Reference proteome</keyword>
<sequence length="56" mass="6373">MYMIQALVSVCNSLTVVLWETRIGVIRMRNVRANARGVIIGSTKRPTDLLTKYLHL</sequence>
<evidence type="ECO:0000313" key="2">
    <source>
        <dbReference type="Proteomes" id="UP000324629"/>
    </source>
</evidence>
<comment type="caution">
    <text evidence="1">The sequence shown here is derived from an EMBL/GenBank/DDBJ whole genome shotgun (WGS) entry which is preliminary data.</text>
</comment>
<reference evidence="1 2" key="1">
    <citation type="journal article" date="2019" name="Gigascience">
        <title>Whole-genome sequence of the oriental lung fluke Paragonimus westermani.</title>
        <authorList>
            <person name="Oey H."/>
            <person name="Zakrzewski M."/>
            <person name="Narain K."/>
            <person name="Devi K.R."/>
            <person name="Agatsuma T."/>
            <person name="Nawaratna S."/>
            <person name="Gobert G.N."/>
            <person name="Jones M.K."/>
            <person name="Ragan M.A."/>
            <person name="McManus D.P."/>
            <person name="Krause L."/>
        </authorList>
    </citation>
    <scope>NUCLEOTIDE SEQUENCE [LARGE SCALE GENOMIC DNA]</scope>
    <source>
        <strain evidence="1 2">IND2009</strain>
    </source>
</reference>
<name>A0A5J4N887_9TREM</name>
<gene>
    <name evidence="1" type="ORF">DEA37_0003863</name>
</gene>